<sequence>MADQARATSRDKTPQSPHSKNKVVRSQKISQVTSPTEPRAPTPLGGDLYDHSPVQDRPPIPRSHTPGHLSSRSQDRRNQSGDLALRQRSQSAAGHTSSRAAAAGIPHSYSTTSFSSNPSASKAPTPNSAPPSRQPTITENGDNNSTSSLTVNLTLGRDRGDSGASAGSGKESTTSTTHPRRPTNLRSTSAIAGGGRPPGGSHAAPSHPRVGTGRGQPAKGAEVFTPFPPLRNPKTAPDVLAAPSSGMYWSRAPTSGTPHTALRAHTTTLVGSNVFVFGGCDSRACFNELYVLDADAFYWSTPHVVGDVPVPLRAMTCTAVGKKLVIFGGGDGPAYYNDVYVLDTVNYRWSKPKIMGSDQPGRVPSKRRAHTACLYKSGIYVFGGGDGERALNDIWRLDVSDFGKMSWKLVSGPSPSSSTTSVTDREIRPKARGYHTANMVGSKLIIYGGSDGGECFNDVWVYDVETHVWKQVNIPVTYRRLSHTATIVGSYLFVIGGHDGNEYSNDVLLLNLVTMGWDRRKVYGLPPSGRGYHGTVLHDSRLLMIGGFDGSEVFGDVWVLELAVHAYYSQISHFTIEI</sequence>
<protein>
    <recommendedName>
        <fullName evidence="4">Attractin/MKLN-like beta-propeller domain-containing protein</fullName>
    </recommendedName>
</protein>
<dbReference type="EMBL" id="JAFFGZ010000001">
    <property type="protein sequence ID" value="KAK4647790.1"/>
    <property type="molecule type" value="Genomic_DNA"/>
</dbReference>
<accession>A0ABR0FV08</accession>
<dbReference type="Gene3D" id="2.120.10.80">
    <property type="entry name" value="Kelch-type beta propeller"/>
    <property type="match status" value="2"/>
</dbReference>
<keyword evidence="1" id="KW-0880">Kelch repeat</keyword>
<gene>
    <name evidence="5" type="ORF">QC761_104440</name>
</gene>
<evidence type="ECO:0000256" key="3">
    <source>
        <dbReference type="SAM" id="MobiDB-lite"/>
    </source>
</evidence>
<dbReference type="InterPro" id="IPR056737">
    <property type="entry name" value="Beta-prop_ATRN-MKLN-like"/>
</dbReference>
<dbReference type="InterPro" id="IPR015915">
    <property type="entry name" value="Kelch-typ_b-propeller"/>
</dbReference>
<feature type="compositionally biased region" description="Low complexity" evidence="3">
    <location>
        <begin position="91"/>
        <end position="121"/>
    </location>
</feature>
<dbReference type="Pfam" id="PF24981">
    <property type="entry name" value="Beta-prop_ATRN-LZTR1"/>
    <property type="match status" value="1"/>
</dbReference>
<evidence type="ECO:0000313" key="6">
    <source>
        <dbReference type="Proteomes" id="UP001322138"/>
    </source>
</evidence>
<evidence type="ECO:0000259" key="4">
    <source>
        <dbReference type="Pfam" id="PF24981"/>
    </source>
</evidence>
<dbReference type="PANTHER" id="PTHR46093:SF3">
    <property type="entry name" value="ACYL-COA-BINDING DOMAIN-CONTAINING PROTEIN 4"/>
    <property type="match status" value="1"/>
</dbReference>
<evidence type="ECO:0000256" key="2">
    <source>
        <dbReference type="ARBA" id="ARBA00022737"/>
    </source>
</evidence>
<feature type="domain" description="Attractin/MKLN-like beta-propeller" evidence="4">
    <location>
        <begin position="419"/>
        <end position="548"/>
    </location>
</feature>
<dbReference type="SUPFAM" id="SSF117281">
    <property type="entry name" value="Kelch motif"/>
    <property type="match status" value="1"/>
</dbReference>
<keyword evidence="6" id="KW-1185">Reference proteome</keyword>
<feature type="compositionally biased region" description="Polar residues" evidence="3">
    <location>
        <begin position="134"/>
        <end position="153"/>
    </location>
</feature>
<dbReference type="Proteomes" id="UP001322138">
    <property type="component" value="Unassembled WGS sequence"/>
</dbReference>
<dbReference type="Pfam" id="PF24681">
    <property type="entry name" value="Kelch_KLHDC2_KLHL20_DRC7"/>
    <property type="match status" value="1"/>
</dbReference>
<keyword evidence="2" id="KW-0677">Repeat</keyword>
<reference evidence="5 6" key="1">
    <citation type="journal article" date="2023" name="bioRxiv">
        <title>High-quality genome assemblies of four members of thePodospora anserinaspecies complex.</title>
        <authorList>
            <person name="Ament-Velasquez S.L."/>
            <person name="Vogan A.A."/>
            <person name="Wallerman O."/>
            <person name="Hartmann F."/>
            <person name="Gautier V."/>
            <person name="Silar P."/>
            <person name="Giraud T."/>
            <person name="Johannesson H."/>
        </authorList>
    </citation>
    <scope>NUCLEOTIDE SEQUENCE [LARGE SCALE GENOMIC DNA]</scope>
    <source>
        <strain evidence="5 6">CBS 112042</strain>
    </source>
</reference>
<dbReference type="SMART" id="SM00612">
    <property type="entry name" value="Kelch"/>
    <property type="match status" value="2"/>
</dbReference>
<evidence type="ECO:0000313" key="5">
    <source>
        <dbReference type="EMBL" id="KAK4647790.1"/>
    </source>
</evidence>
<dbReference type="InterPro" id="IPR011043">
    <property type="entry name" value="Gal_Oxase/kelch_b-propeller"/>
</dbReference>
<dbReference type="SUPFAM" id="SSF50965">
    <property type="entry name" value="Galactose oxidase, central domain"/>
    <property type="match status" value="1"/>
</dbReference>
<dbReference type="RefSeq" id="XP_062736766.1">
    <property type="nucleotide sequence ID" value="XM_062873700.1"/>
</dbReference>
<dbReference type="PANTHER" id="PTHR46093">
    <property type="entry name" value="ACYL-COA-BINDING DOMAIN-CONTAINING PROTEIN 5"/>
    <property type="match status" value="1"/>
</dbReference>
<dbReference type="GeneID" id="87893182"/>
<evidence type="ECO:0000256" key="1">
    <source>
        <dbReference type="ARBA" id="ARBA00022441"/>
    </source>
</evidence>
<feature type="compositionally biased region" description="Polar residues" evidence="3">
    <location>
        <begin position="27"/>
        <end position="36"/>
    </location>
</feature>
<feature type="region of interest" description="Disordered" evidence="3">
    <location>
        <begin position="1"/>
        <end position="235"/>
    </location>
</feature>
<comment type="caution">
    <text evidence="5">The sequence shown here is derived from an EMBL/GenBank/DDBJ whole genome shotgun (WGS) entry which is preliminary data.</text>
</comment>
<organism evidence="5 6">
    <name type="scientific">Podospora bellae-mahoneyi</name>
    <dbReference type="NCBI Taxonomy" id="2093777"/>
    <lineage>
        <taxon>Eukaryota</taxon>
        <taxon>Fungi</taxon>
        <taxon>Dikarya</taxon>
        <taxon>Ascomycota</taxon>
        <taxon>Pezizomycotina</taxon>
        <taxon>Sordariomycetes</taxon>
        <taxon>Sordariomycetidae</taxon>
        <taxon>Sordariales</taxon>
        <taxon>Podosporaceae</taxon>
        <taxon>Podospora</taxon>
    </lineage>
</organism>
<dbReference type="InterPro" id="IPR006652">
    <property type="entry name" value="Kelch_1"/>
</dbReference>
<proteinExistence type="predicted"/>
<name>A0ABR0FV08_9PEZI</name>
<feature type="compositionally biased region" description="Low complexity" evidence="3">
    <location>
        <begin position="162"/>
        <end position="177"/>
    </location>
</feature>